<accession>A0AAU8JJU5</accession>
<name>A0AAU8JJU5_9CYAN</name>
<proteinExistence type="predicted"/>
<sequence>MAEGNNLPKKIEIDLGAYVAISLELDEEGDLDLSSDQPLSFNLFLNLDIYAPIKLSREHYNGEIAQLNQPRLANFLQRLEQKLPVEFVWVDAPDYEESIGRYGFNGYSDRP</sequence>
<dbReference type="AlphaFoldDB" id="A0AAU8JJU5"/>
<evidence type="ECO:0000313" key="1">
    <source>
        <dbReference type="EMBL" id="XCM39036.1"/>
    </source>
</evidence>
<dbReference type="RefSeq" id="WP_054469337.1">
    <property type="nucleotide sequence ID" value="NZ_CP159837.1"/>
</dbReference>
<reference evidence="1" key="1">
    <citation type="submission" date="2024-07" db="EMBL/GenBank/DDBJ databases">
        <authorList>
            <person name="Kim Y.J."/>
            <person name="Jeong J.Y."/>
        </authorList>
    </citation>
    <scope>NUCLEOTIDE SEQUENCE</scope>
    <source>
        <strain evidence="1">GIHE-MW2</strain>
    </source>
</reference>
<dbReference type="EMBL" id="CP159837">
    <property type="protein sequence ID" value="XCM39036.1"/>
    <property type="molecule type" value="Genomic_DNA"/>
</dbReference>
<protein>
    <submittedName>
        <fullName evidence="1">Uncharacterized protein</fullName>
    </submittedName>
</protein>
<gene>
    <name evidence="1" type="ORF">ABWT76_001927</name>
</gene>
<organism evidence="1">
    <name type="scientific">Planktothricoides raciborskii GIHE-MW2</name>
    <dbReference type="NCBI Taxonomy" id="2792601"/>
    <lineage>
        <taxon>Bacteria</taxon>
        <taxon>Bacillati</taxon>
        <taxon>Cyanobacteriota</taxon>
        <taxon>Cyanophyceae</taxon>
        <taxon>Oscillatoriophycideae</taxon>
        <taxon>Oscillatoriales</taxon>
        <taxon>Oscillatoriaceae</taxon>
        <taxon>Planktothricoides</taxon>
    </lineage>
</organism>